<dbReference type="AlphaFoldDB" id="A0A0F9HPL4"/>
<sequence>MATNGETVRLAGIALDFFPDFVDKVEETEQYLRYDLGEYDFQAKTSDRGTST</sequence>
<organism evidence="1">
    <name type="scientific">marine sediment metagenome</name>
    <dbReference type="NCBI Taxonomy" id="412755"/>
    <lineage>
        <taxon>unclassified sequences</taxon>
        <taxon>metagenomes</taxon>
        <taxon>ecological metagenomes</taxon>
    </lineage>
</organism>
<reference evidence="1" key="1">
    <citation type="journal article" date="2015" name="Nature">
        <title>Complex archaea that bridge the gap between prokaryotes and eukaryotes.</title>
        <authorList>
            <person name="Spang A."/>
            <person name="Saw J.H."/>
            <person name="Jorgensen S.L."/>
            <person name="Zaremba-Niedzwiedzka K."/>
            <person name="Martijn J."/>
            <person name="Lind A.E."/>
            <person name="van Eijk R."/>
            <person name="Schleper C."/>
            <person name="Guy L."/>
            <person name="Ettema T.J."/>
        </authorList>
    </citation>
    <scope>NUCLEOTIDE SEQUENCE</scope>
</reference>
<evidence type="ECO:0000313" key="1">
    <source>
        <dbReference type="EMBL" id="KKL77062.1"/>
    </source>
</evidence>
<accession>A0A0F9HPL4</accession>
<dbReference type="EMBL" id="LAZR01023864">
    <property type="protein sequence ID" value="KKL77062.1"/>
    <property type="molecule type" value="Genomic_DNA"/>
</dbReference>
<feature type="non-terminal residue" evidence="1">
    <location>
        <position position="52"/>
    </location>
</feature>
<name>A0A0F9HPL4_9ZZZZ</name>
<gene>
    <name evidence="1" type="ORF">LCGC14_2038690</name>
</gene>
<proteinExistence type="predicted"/>
<comment type="caution">
    <text evidence="1">The sequence shown here is derived from an EMBL/GenBank/DDBJ whole genome shotgun (WGS) entry which is preliminary data.</text>
</comment>
<protein>
    <submittedName>
        <fullName evidence="1">Uncharacterized protein</fullName>
    </submittedName>
</protein>